<reference evidence="5 6" key="1">
    <citation type="submission" date="2019-11" db="EMBL/GenBank/DDBJ databases">
        <authorList>
            <person name="He Y."/>
        </authorList>
    </citation>
    <scope>NUCLEOTIDE SEQUENCE [LARGE SCALE GENOMIC DNA]</scope>
    <source>
        <strain evidence="5 6">SCSIO 58843</strain>
    </source>
</reference>
<comment type="pathway">
    <text evidence="3">Cofactor biosynthesis; coenzyme A biosynthesis; CoA from (R)-pantothenate: step 5/5.</text>
</comment>
<dbReference type="PANTHER" id="PTHR10695">
    <property type="entry name" value="DEPHOSPHO-COA KINASE-RELATED"/>
    <property type="match status" value="1"/>
</dbReference>
<organism evidence="5 6">
    <name type="scientific">Actinomarinicola tropica</name>
    <dbReference type="NCBI Taxonomy" id="2789776"/>
    <lineage>
        <taxon>Bacteria</taxon>
        <taxon>Bacillati</taxon>
        <taxon>Actinomycetota</taxon>
        <taxon>Acidimicrobiia</taxon>
        <taxon>Acidimicrobiales</taxon>
        <taxon>Iamiaceae</taxon>
        <taxon>Actinomarinicola</taxon>
    </lineage>
</organism>
<evidence type="ECO:0000313" key="6">
    <source>
        <dbReference type="Proteomes" id="UP000334019"/>
    </source>
</evidence>
<dbReference type="GO" id="GO:0005524">
    <property type="term" value="F:ATP binding"/>
    <property type="evidence" value="ECO:0007669"/>
    <property type="project" value="UniProtKB-UniRule"/>
</dbReference>
<keyword evidence="6" id="KW-1185">Reference proteome</keyword>
<dbReference type="SUPFAM" id="SSF52540">
    <property type="entry name" value="P-loop containing nucleoside triphosphate hydrolases"/>
    <property type="match status" value="1"/>
</dbReference>
<name>A0A5Q2RKM7_9ACTN</name>
<comment type="catalytic activity">
    <reaction evidence="3">
        <text>3'-dephospho-CoA + ATP = ADP + CoA + H(+)</text>
        <dbReference type="Rhea" id="RHEA:18245"/>
        <dbReference type="ChEBI" id="CHEBI:15378"/>
        <dbReference type="ChEBI" id="CHEBI:30616"/>
        <dbReference type="ChEBI" id="CHEBI:57287"/>
        <dbReference type="ChEBI" id="CHEBI:57328"/>
        <dbReference type="ChEBI" id="CHEBI:456216"/>
        <dbReference type="EC" id="2.7.1.24"/>
    </reaction>
</comment>
<keyword evidence="3" id="KW-0173">Coenzyme A biosynthesis</keyword>
<dbReference type="HAMAP" id="MF_00376">
    <property type="entry name" value="Dephospho_CoA_kinase"/>
    <property type="match status" value="1"/>
</dbReference>
<dbReference type="GO" id="GO:0005737">
    <property type="term" value="C:cytoplasm"/>
    <property type="evidence" value="ECO:0007669"/>
    <property type="project" value="UniProtKB-SubCell"/>
</dbReference>
<evidence type="ECO:0000256" key="1">
    <source>
        <dbReference type="ARBA" id="ARBA00022741"/>
    </source>
</evidence>
<dbReference type="PROSITE" id="PS51219">
    <property type="entry name" value="DPCK"/>
    <property type="match status" value="1"/>
</dbReference>
<dbReference type="Proteomes" id="UP000334019">
    <property type="component" value="Chromosome"/>
</dbReference>
<evidence type="ECO:0000256" key="3">
    <source>
        <dbReference type="HAMAP-Rule" id="MF_00376"/>
    </source>
</evidence>
<comment type="similarity">
    <text evidence="3">Belongs to the CoaE family.</text>
</comment>
<proteinExistence type="inferred from homology"/>
<evidence type="ECO:0000313" key="5">
    <source>
        <dbReference type="EMBL" id="QGG95472.1"/>
    </source>
</evidence>
<keyword evidence="3" id="KW-0963">Cytoplasm</keyword>
<dbReference type="KEGG" id="atq:GH723_10385"/>
<dbReference type="UniPathway" id="UPA00241">
    <property type="reaction ID" value="UER00356"/>
</dbReference>
<accession>A0A5Q2RKM7</accession>
<dbReference type="NCBIfam" id="NF002879">
    <property type="entry name" value="PRK03333.1"/>
    <property type="match status" value="1"/>
</dbReference>
<keyword evidence="2 3" id="KW-0067">ATP-binding</keyword>
<comment type="function">
    <text evidence="3">Catalyzes the phosphorylation of the 3'-hydroxyl group of dephosphocoenzyme A to form coenzyme A.</text>
</comment>
<dbReference type="EC" id="2.7.1.24" evidence="3 4"/>
<dbReference type="Pfam" id="PF01121">
    <property type="entry name" value="CoaE"/>
    <property type="match status" value="1"/>
</dbReference>
<dbReference type="CDD" id="cd02022">
    <property type="entry name" value="DPCK"/>
    <property type="match status" value="1"/>
</dbReference>
<dbReference type="AlphaFoldDB" id="A0A5Q2RKM7"/>
<evidence type="ECO:0000256" key="2">
    <source>
        <dbReference type="ARBA" id="ARBA00022840"/>
    </source>
</evidence>
<gene>
    <name evidence="3" type="primary">coaE</name>
    <name evidence="5" type="ORF">GH723_10385</name>
</gene>
<dbReference type="Gene3D" id="3.40.50.300">
    <property type="entry name" value="P-loop containing nucleotide triphosphate hydrolases"/>
    <property type="match status" value="1"/>
</dbReference>
<sequence>MLVVGLTGGIGSGKSSVAERLVARGAVLVDADAIVRELQEPGGAVLDAMVERFGDGILTHDGHLDRQAVADIVFNDEAARTDLNALVHPLVNAEMARRIGEHAGTDRVVVMDIPLLNERRDGLGHVIVVDTPVDIAVERLVRHRGFSEADARARIAAQISREERRALADFVVDNGGDLAQLDAEVARCWEWLTALEQPTPG</sequence>
<dbReference type="GO" id="GO:0004140">
    <property type="term" value="F:dephospho-CoA kinase activity"/>
    <property type="evidence" value="ECO:0007669"/>
    <property type="project" value="UniProtKB-UniRule"/>
</dbReference>
<dbReference type="RefSeq" id="WP_153759579.1">
    <property type="nucleotide sequence ID" value="NZ_CP045851.1"/>
</dbReference>
<keyword evidence="3 5" id="KW-0808">Transferase</keyword>
<comment type="subcellular location">
    <subcellularLocation>
        <location evidence="3">Cytoplasm</location>
    </subcellularLocation>
</comment>
<dbReference type="GO" id="GO:0015937">
    <property type="term" value="P:coenzyme A biosynthetic process"/>
    <property type="evidence" value="ECO:0007669"/>
    <property type="project" value="UniProtKB-UniRule"/>
</dbReference>
<dbReference type="EMBL" id="CP045851">
    <property type="protein sequence ID" value="QGG95472.1"/>
    <property type="molecule type" value="Genomic_DNA"/>
</dbReference>
<dbReference type="NCBIfam" id="TIGR00152">
    <property type="entry name" value="dephospho-CoA kinase"/>
    <property type="match status" value="1"/>
</dbReference>
<dbReference type="InterPro" id="IPR027417">
    <property type="entry name" value="P-loop_NTPase"/>
</dbReference>
<protein>
    <recommendedName>
        <fullName evidence="3 4">Dephospho-CoA kinase</fullName>
        <ecNumber evidence="3 4">2.7.1.24</ecNumber>
    </recommendedName>
    <alternativeName>
        <fullName evidence="3">Dephosphocoenzyme A kinase</fullName>
    </alternativeName>
</protein>
<evidence type="ECO:0000256" key="4">
    <source>
        <dbReference type="NCBIfam" id="TIGR00152"/>
    </source>
</evidence>
<feature type="binding site" evidence="3">
    <location>
        <begin position="11"/>
        <end position="16"/>
    </location>
    <ligand>
        <name>ATP</name>
        <dbReference type="ChEBI" id="CHEBI:30616"/>
    </ligand>
</feature>
<dbReference type="InterPro" id="IPR001977">
    <property type="entry name" value="Depp_CoAkinase"/>
</dbReference>
<keyword evidence="3 5" id="KW-0418">Kinase</keyword>
<dbReference type="PANTHER" id="PTHR10695:SF46">
    <property type="entry name" value="BIFUNCTIONAL COENZYME A SYNTHASE-RELATED"/>
    <property type="match status" value="1"/>
</dbReference>
<keyword evidence="1 3" id="KW-0547">Nucleotide-binding</keyword>